<sequence length="406" mass="45035">MKEKNLVAQKIRTTHVGSLPRTPELLEANQNRASGSVPDDAFFEILEKAVDEVVARQVELGIDIINEGEYGHITSGAVDYGSWWNYSFSRLGGLTMTDVDRWASEEVVRSEPGKPRLTSFSDRRDRTLFREAYEDPESGIFTGRAKVGNPEFTGPITYVGQKEVDADVKLLKDAMAKHNVTDGFVAALSPGSAARLNNKYYDTESEVIQACGAALSHEYKAITDAGLTVQFDAPDLAEAWDQINPEPSIEDFRGFVRERIDVLNESIKDIPKDQTRLHICWGSWHGPHVTDVPFGDILEEILRAEVGGYTFEAASPRHAHEWKIWKDVELPDNVLLYPGVIAHSTNVVEHPELVADRISNFAEVVGPDKVVASTDCGLGGRLHHQIAWAKLDSLVKGAEIASKRLY</sequence>
<accession>A0ABN0AI31</accession>
<dbReference type="CDD" id="cd03311">
    <property type="entry name" value="CIMS_C_terminal_like"/>
    <property type="match status" value="1"/>
</dbReference>
<dbReference type="PANTHER" id="PTHR43844:SF2">
    <property type="entry name" value="SYNTHASE, VITAMIN-B12 INDEPENDENT, PUTATIVE (AFU_ORTHOLOGUE AFUA_3G12060)-RELATED"/>
    <property type="match status" value="1"/>
</dbReference>
<dbReference type="Pfam" id="PF01717">
    <property type="entry name" value="Meth_synt_2"/>
    <property type="match status" value="2"/>
</dbReference>
<evidence type="ECO:0000259" key="1">
    <source>
        <dbReference type="Pfam" id="PF01717"/>
    </source>
</evidence>
<dbReference type="SUPFAM" id="SSF51726">
    <property type="entry name" value="UROD/MetE-like"/>
    <property type="match status" value="1"/>
</dbReference>
<dbReference type="InterPro" id="IPR038071">
    <property type="entry name" value="UROD/MetE-like_sf"/>
</dbReference>
<proteinExistence type="predicted"/>
<dbReference type="InterPro" id="IPR002629">
    <property type="entry name" value="Met_Synth_C/arc"/>
</dbReference>
<evidence type="ECO:0000313" key="2">
    <source>
        <dbReference type="EMBL" id="EFG82539.1"/>
    </source>
</evidence>
<reference evidence="2 3" key="1">
    <citation type="submission" date="2010-04" db="EMBL/GenBank/DDBJ databases">
        <authorList>
            <person name="Weinstock G."/>
            <person name="Sodergren E."/>
            <person name="Clifton S."/>
            <person name="Fulton L."/>
            <person name="Fulton B."/>
            <person name="Courtney L."/>
            <person name="Fronick C."/>
            <person name="Harrison M."/>
            <person name="Strong C."/>
            <person name="Farmer C."/>
            <person name="Delahaunty K."/>
            <person name="Markovic C."/>
            <person name="Hall O."/>
            <person name="Minx P."/>
            <person name="Tomlinson C."/>
            <person name="Mitreva M."/>
            <person name="Hou S."/>
            <person name="Wollam A."/>
            <person name="Pepin K.H."/>
            <person name="Johnson M."/>
            <person name="Bhonagiri V."/>
            <person name="Zhang X."/>
            <person name="Suruliraj S."/>
            <person name="Warren W."/>
            <person name="Chinwalla A."/>
            <person name="Mardis E.R."/>
            <person name="Wilson R.K."/>
        </authorList>
    </citation>
    <scope>NUCLEOTIDE SEQUENCE [LARGE SCALE GENOMIC DNA]</scope>
    <source>
        <strain evidence="2 3">DSM 20306</strain>
    </source>
</reference>
<name>A0ABN0AI31_CORAM</name>
<dbReference type="GO" id="GO:0003871">
    <property type="term" value="F:5-methyltetrahydropteroyltriglutamate-homocysteine S-methyltransferase activity"/>
    <property type="evidence" value="ECO:0007669"/>
    <property type="project" value="UniProtKB-EC"/>
</dbReference>
<gene>
    <name evidence="2" type="ORF">HMPREF0281_00069</name>
</gene>
<dbReference type="EC" id="2.1.1.14" evidence="2"/>
<keyword evidence="2" id="KW-0489">Methyltransferase</keyword>
<dbReference type="EMBL" id="ADNS01000001">
    <property type="protein sequence ID" value="EFG82539.1"/>
    <property type="molecule type" value="Genomic_DNA"/>
</dbReference>
<keyword evidence="3" id="KW-1185">Reference proteome</keyword>
<protein>
    <submittedName>
        <fullName evidence="2">Methionine synthase, vitamin-B12 independent</fullName>
        <ecNumber evidence="2">2.1.1.14</ecNumber>
    </submittedName>
</protein>
<dbReference type="Gene3D" id="3.20.20.210">
    <property type="match status" value="1"/>
</dbReference>
<feature type="domain" description="Cobalamin-independent methionine synthase MetE C-terminal/archaeal" evidence="1">
    <location>
        <begin position="182"/>
        <end position="398"/>
    </location>
</feature>
<evidence type="ECO:0000313" key="3">
    <source>
        <dbReference type="Proteomes" id="UP000006015"/>
    </source>
</evidence>
<dbReference type="GO" id="GO:0032259">
    <property type="term" value="P:methylation"/>
    <property type="evidence" value="ECO:0007669"/>
    <property type="project" value="UniProtKB-KW"/>
</dbReference>
<keyword evidence="2" id="KW-0808">Transferase</keyword>
<comment type="caution">
    <text evidence="2">The sequence shown here is derived from an EMBL/GenBank/DDBJ whole genome shotgun (WGS) entry which is preliminary data.</text>
</comment>
<dbReference type="PANTHER" id="PTHR43844">
    <property type="entry name" value="METHIONINE SYNTHASE"/>
    <property type="match status" value="1"/>
</dbReference>
<feature type="domain" description="Cobalamin-independent methionine synthase MetE C-terminal/archaeal" evidence="1">
    <location>
        <begin position="12"/>
        <end position="69"/>
    </location>
</feature>
<dbReference type="Proteomes" id="UP000006015">
    <property type="component" value="Unassembled WGS sequence"/>
</dbReference>
<organism evidence="2 3">
    <name type="scientific">Corynebacterium ammoniagenes DSM 20306</name>
    <dbReference type="NCBI Taxonomy" id="649754"/>
    <lineage>
        <taxon>Bacteria</taxon>
        <taxon>Bacillati</taxon>
        <taxon>Actinomycetota</taxon>
        <taxon>Actinomycetes</taxon>
        <taxon>Mycobacteriales</taxon>
        <taxon>Corynebacteriaceae</taxon>
        <taxon>Corynebacterium</taxon>
    </lineage>
</organism>